<feature type="region of interest" description="Disordered" evidence="1">
    <location>
        <begin position="79"/>
        <end position="151"/>
    </location>
</feature>
<feature type="compositionally biased region" description="Pro residues" evidence="1">
    <location>
        <begin position="51"/>
        <end position="60"/>
    </location>
</feature>
<evidence type="ECO:0000256" key="1">
    <source>
        <dbReference type="SAM" id="MobiDB-lite"/>
    </source>
</evidence>
<reference evidence="2" key="1">
    <citation type="submission" date="2023-03" db="EMBL/GenBank/DDBJ databases">
        <title>Massive genome expansion in bonnet fungi (Mycena s.s.) driven by repeated elements and novel gene families across ecological guilds.</title>
        <authorList>
            <consortium name="Lawrence Berkeley National Laboratory"/>
            <person name="Harder C.B."/>
            <person name="Miyauchi S."/>
            <person name="Viragh M."/>
            <person name="Kuo A."/>
            <person name="Thoen E."/>
            <person name="Andreopoulos B."/>
            <person name="Lu D."/>
            <person name="Skrede I."/>
            <person name="Drula E."/>
            <person name="Henrissat B."/>
            <person name="Morin E."/>
            <person name="Kohler A."/>
            <person name="Barry K."/>
            <person name="LaButti K."/>
            <person name="Morin E."/>
            <person name="Salamov A."/>
            <person name="Lipzen A."/>
            <person name="Mereny Z."/>
            <person name="Hegedus B."/>
            <person name="Baldrian P."/>
            <person name="Stursova M."/>
            <person name="Weitz H."/>
            <person name="Taylor A."/>
            <person name="Grigoriev I.V."/>
            <person name="Nagy L.G."/>
            <person name="Martin F."/>
            <person name="Kauserud H."/>
        </authorList>
    </citation>
    <scope>NUCLEOTIDE SEQUENCE</scope>
    <source>
        <strain evidence="2">CBHHK188m</strain>
    </source>
</reference>
<name>A0AAD7HCE6_9AGAR</name>
<organism evidence="2 3">
    <name type="scientific">Mycena maculata</name>
    <dbReference type="NCBI Taxonomy" id="230809"/>
    <lineage>
        <taxon>Eukaryota</taxon>
        <taxon>Fungi</taxon>
        <taxon>Dikarya</taxon>
        <taxon>Basidiomycota</taxon>
        <taxon>Agaricomycotina</taxon>
        <taxon>Agaricomycetes</taxon>
        <taxon>Agaricomycetidae</taxon>
        <taxon>Agaricales</taxon>
        <taxon>Marasmiineae</taxon>
        <taxon>Mycenaceae</taxon>
        <taxon>Mycena</taxon>
    </lineage>
</organism>
<dbReference type="EMBL" id="JARJLG010000322">
    <property type="protein sequence ID" value="KAJ7717170.1"/>
    <property type="molecule type" value="Genomic_DNA"/>
</dbReference>
<evidence type="ECO:0000313" key="2">
    <source>
        <dbReference type="EMBL" id="KAJ7717170.1"/>
    </source>
</evidence>
<gene>
    <name evidence="2" type="ORF">DFH07DRAFT_785234</name>
</gene>
<proteinExistence type="predicted"/>
<protein>
    <submittedName>
        <fullName evidence="2">Uncharacterized protein</fullName>
    </submittedName>
</protein>
<feature type="region of interest" description="Disordered" evidence="1">
    <location>
        <begin position="173"/>
        <end position="235"/>
    </location>
</feature>
<feature type="compositionally biased region" description="Acidic residues" evidence="1">
    <location>
        <begin position="274"/>
        <end position="286"/>
    </location>
</feature>
<feature type="region of interest" description="Disordered" evidence="1">
    <location>
        <begin position="274"/>
        <end position="307"/>
    </location>
</feature>
<dbReference type="AlphaFoldDB" id="A0AAD7HCE6"/>
<accession>A0AAD7HCE6</accession>
<feature type="compositionally biased region" description="Basic and acidic residues" evidence="1">
    <location>
        <begin position="99"/>
        <end position="112"/>
    </location>
</feature>
<evidence type="ECO:0000313" key="3">
    <source>
        <dbReference type="Proteomes" id="UP001215280"/>
    </source>
</evidence>
<feature type="region of interest" description="Disordered" evidence="1">
    <location>
        <begin position="44"/>
        <end position="67"/>
    </location>
</feature>
<comment type="caution">
    <text evidence="2">The sequence shown here is derived from an EMBL/GenBank/DDBJ whole genome shotgun (WGS) entry which is preliminary data.</text>
</comment>
<dbReference type="Proteomes" id="UP001215280">
    <property type="component" value="Unassembled WGS sequence"/>
</dbReference>
<sequence>MAGRFDICPTSVICRTSAGPADCIMPPVLAASPSPARRQTVSVQAVTSGTPAPPTTPPVPTSRTTRPRTVPTALCAMRRSAADSSTSGPLNALVNRLTDPVHPHPMPLEDRLSGPSSVPLLERIEAPPPPSLASRLSDPPRRPLATQLTDPPAQSRILLPLRIAPILPLCLSPELPEGEGSEEPSSKRARRELPERSALEDGEVLEDEPEEKKKRKAQQGHRSGQIARENEPRRVEQAAQIMAVVETAEVTGDTDLLNWVPTLQAVAEAEEVEDMEMEEEFVEDENVPSWAWLGEADESGPVASPSR</sequence>
<keyword evidence="3" id="KW-1185">Reference proteome</keyword>
<feature type="compositionally biased region" description="Acidic residues" evidence="1">
    <location>
        <begin position="200"/>
        <end position="209"/>
    </location>
</feature>